<name>A0A1D2YX03_9BACI</name>
<evidence type="ECO:0000313" key="1">
    <source>
        <dbReference type="EMBL" id="OEG00147.1"/>
    </source>
</evidence>
<dbReference type="AlphaFoldDB" id="A0A1D2YX03"/>
<dbReference type="InterPro" id="IPR046871">
    <property type="entry name" value="Pro_CA_2"/>
</dbReference>
<dbReference type="Gene3D" id="3.40.1050.10">
    <property type="entry name" value="Carbonic anhydrase"/>
    <property type="match status" value="1"/>
</dbReference>
<sequence>MRKFVTVINCMDGRVQKPVIGYLSAKFSADFVDMITEPGPNKILAENKDHTIIQSIKRRIKISVDNHKSKHIAIVGHYDCAGNPVDEKIHIQQIREAIKVIQSWDLDVNVIGLWINQDWQVEEVRPSHSGKLFSKN</sequence>
<comment type="caution">
    <text evidence="1">The sequence shown here is derived from an EMBL/GenBank/DDBJ whole genome shotgun (WGS) entry which is preliminary data.</text>
</comment>
<evidence type="ECO:0000313" key="2">
    <source>
        <dbReference type="Proteomes" id="UP000243739"/>
    </source>
</evidence>
<dbReference type="EMBL" id="MIJF01000006">
    <property type="protein sequence ID" value="OEG00147.1"/>
    <property type="molecule type" value="Genomic_DNA"/>
</dbReference>
<organism evidence="1 2">
    <name type="scientific">Vulcanibacillus modesticaldus</name>
    <dbReference type="NCBI Taxonomy" id="337097"/>
    <lineage>
        <taxon>Bacteria</taxon>
        <taxon>Bacillati</taxon>
        <taxon>Bacillota</taxon>
        <taxon>Bacilli</taxon>
        <taxon>Bacillales</taxon>
        <taxon>Bacillaceae</taxon>
        <taxon>Vulcanibacillus</taxon>
    </lineage>
</organism>
<dbReference type="GO" id="GO:0004089">
    <property type="term" value="F:carbonate dehydratase activity"/>
    <property type="evidence" value="ECO:0007669"/>
    <property type="project" value="InterPro"/>
</dbReference>
<dbReference type="RefSeq" id="WP_069655961.1">
    <property type="nucleotide sequence ID" value="NZ_MIJF01000006.1"/>
</dbReference>
<dbReference type="Pfam" id="PF20393">
    <property type="entry name" value="Pro_CA_2"/>
    <property type="match status" value="1"/>
</dbReference>
<keyword evidence="2" id="KW-1185">Reference proteome</keyword>
<dbReference type="GO" id="GO:0008270">
    <property type="term" value="F:zinc ion binding"/>
    <property type="evidence" value="ECO:0007669"/>
    <property type="project" value="InterPro"/>
</dbReference>
<proteinExistence type="predicted"/>
<gene>
    <name evidence="1" type="ORF">BHF71_05965</name>
</gene>
<dbReference type="InterPro" id="IPR036874">
    <property type="entry name" value="Carbonic_anhydrase_sf"/>
</dbReference>
<evidence type="ECO:0008006" key="3">
    <source>
        <dbReference type="Google" id="ProtNLM"/>
    </source>
</evidence>
<dbReference type="Proteomes" id="UP000243739">
    <property type="component" value="Unassembled WGS sequence"/>
</dbReference>
<protein>
    <recommendedName>
        <fullName evidence="3">Carbonic anhydrase</fullName>
    </recommendedName>
</protein>
<dbReference type="STRING" id="337097.BHF71_05965"/>
<dbReference type="OrthoDB" id="9794613at2"/>
<dbReference type="SUPFAM" id="SSF53056">
    <property type="entry name" value="beta-carbonic anhydrase, cab"/>
    <property type="match status" value="1"/>
</dbReference>
<accession>A0A1D2YX03</accession>
<reference evidence="1 2" key="1">
    <citation type="submission" date="2016-09" db="EMBL/GenBank/DDBJ databases">
        <title>Draft genome sequence for the type strain of Vulcanibacillus modesticaldus BR, a strictly anaerobic, moderately thermophilic, and nitrate-reducing bacterium from deep sea-hydrothermal vents of the Mid-Atlantic Ridge.</title>
        <authorList>
            <person name="Abin C.A."/>
            <person name="Hollibaugh J.T."/>
        </authorList>
    </citation>
    <scope>NUCLEOTIDE SEQUENCE [LARGE SCALE GENOMIC DNA]</scope>
    <source>
        <strain evidence="1 2">BR</strain>
    </source>
</reference>